<keyword evidence="8" id="KW-1185">Reference proteome</keyword>
<evidence type="ECO:0000313" key="8">
    <source>
        <dbReference type="Proteomes" id="UP000623129"/>
    </source>
</evidence>
<dbReference type="InterPro" id="IPR022712">
    <property type="entry name" value="Beta_Casp"/>
</dbReference>
<evidence type="ECO:0000256" key="4">
    <source>
        <dbReference type="ARBA" id="ARBA00022490"/>
    </source>
</evidence>
<evidence type="ECO:0000256" key="2">
    <source>
        <dbReference type="ARBA" id="ARBA00004496"/>
    </source>
</evidence>
<dbReference type="Pfam" id="PF10996">
    <property type="entry name" value="Beta-Casp"/>
    <property type="match status" value="1"/>
</dbReference>
<dbReference type="PANTHER" id="PTHR46094">
    <property type="entry name" value="INTEGRATOR COMPLEX SUBUNIT 9"/>
    <property type="match status" value="1"/>
</dbReference>
<evidence type="ECO:0000256" key="3">
    <source>
        <dbReference type="ARBA" id="ARBA00006861"/>
    </source>
</evidence>
<dbReference type="GO" id="GO:0034472">
    <property type="term" value="P:snRNA 3'-end processing"/>
    <property type="evidence" value="ECO:0007669"/>
    <property type="project" value="TreeGrafter"/>
</dbReference>
<dbReference type="InterPro" id="IPR036866">
    <property type="entry name" value="RibonucZ/Hydroxyglut_hydro"/>
</dbReference>
<dbReference type="InterPro" id="IPR027074">
    <property type="entry name" value="Integrator_9su"/>
</dbReference>
<dbReference type="Pfam" id="PF16661">
    <property type="entry name" value="Lactamase_B_6"/>
    <property type="match status" value="1"/>
</dbReference>
<comment type="caution">
    <text evidence="7">The sequence shown here is derived from an EMBL/GenBank/DDBJ whole genome shotgun (WGS) entry which is preliminary data.</text>
</comment>
<evidence type="ECO:0000259" key="6">
    <source>
        <dbReference type="SMART" id="SM01027"/>
    </source>
</evidence>
<dbReference type="OrthoDB" id="5600060at2759"/>
<reference evidence="7" key="1">
    <citation type="submission" date="2020-01" db="EMBL/GenBank/DDBJ databases">
        <title>Genome sequence of Kobresia littledalei, the first chromosome-level genome in the family Cyperaceae.</title>
        <authorList>
            <person name="Qu G."/>
        </authorList>
    </citation>
    <scope>NUCLEOTIDE SEQUENCE</scope>
    <source>
        <strain evidence="7">C.B.Clarke</strain>
        <tissue evidence="7">Leaf</tissue>
    </source>
</reference>
<dbReference type="AlphaFoldDB" id="A0A833VY69"/>
<comment type="subcellular location">
    <subcellularLocation>
        <location evidence="2">Cytoplasm</location>
    </subcellularLocation>
    <subcellularLocation>
        <location evidence="1">Nucleus</location>
    </subcellularLocation>
</comment>
<keyword evidence="5" id="KW-0539">Nucleus</keyword>
<keyword evidence="4" id="KW-0963">Cytoplasm</keyword>
<name>A0A833VY69_9POAL</name>
<accession>A0A833VY69</accession>
<evidence type="ECO:0000313" key="7">
    <source>
        <dbReference type="EMBL" id="KAF3337244.1"/>
    </source>
</evidence>
<comment type="similarity">
    <text evidence="3">Belongs to the metallo-beta-lactamase superfamily. RNA-metabolizing metallo-beta-lactamase-like family. INTS9 subfamily.</text>
</comment>
<dbReference type="SUPFAM" id="SSF56281">
    <property type="entry name" value="Metallo-hydrolase/oxidoreductase"/>
    <property type="match status" value="1"/>
</dbReference>
<dbReference type="Gene3D" id="3.60.15.10">
    <property type="entry name" value="Ribonuclease Z/Hydroxyacylglutathione hydrolase-like"/>
    <property type="match status" value="1"/>
</dbReference>
<proteinExistence type="inferred from homology"/>
<evidence type="ECO:0000256" key="1">
    <source>
        <dbReference type="ARBA" id="ARBA00004123"/>
    </source>
</evidence>
<dbReference type="PANTHER" id="PTHR46094:SF1">
    <property type="entry name" value="INTEGRATOR COMPLEX SUBUNIT 9"/>
    <property type="match status" value="1"/>
</dbReference>
<gene>
    <name evidence="7" type="ORF">FCM35_KLT17831</name>
</gene>
<dbReference type="GO" id="GO:0005737">
    <property type="term" value="C:cytoplasm"/>
    <property type="evidence" value="ECO:0007669"/>
    <property type="project" value="UniProtKB-SubCell"/>
</dbReference>
<dbReference type="Gene3D" id="3.40.50.10890">
    <property type="match status" value="1"/>
</dbReference>
<dbReference type="EMBL" id="SWLB01000006">
    <property type="protein sequence ID" value="KAF3337244.1"/>
    <property type="molecule type" value="Genomic_DNA"/>
</dbReference>
<feature type="domain" description="Beta-Casp" evidence="6">
    <location>
        <begin position="325"/>
        <end position="450"/>
    </location>
</feature>
<sequence length="655" mass="74098">MECPVDLSALTLFSPISRTASSSPPFSDNNDLIRAVPWYKTVASLNLWDPSSLDAVLISSPWALLGLPFLTRKPGFSKSTMIYATEPTVRLGRLMMEELVSMHMEYVRYYGSDKKSGLPDWMNWTELERLQMEWKKIVLGEEKEELNGWMPLYSAGDIKDCIDKIQPLRLGEEACFNGILVIKALSSGLEIGSCNWSIKSPKGSLVYLSSSVFGSAHAMEFDYLPLRGQDIVIFSDFSSLSSMDSDEEITNQCVLRYFIFSLPFLFYNSWVEKNGESEDQSVQKLTGADEIEDEAEKIHFILSCIVDSVKEGGSVLIPSGRYGVIFTLLEHICDFLGSLNIKVPIYIISEATQEILSLTNSLPEWLCKQRQEKLFSGEVLFRHVELIKEGKVTVYPFLYSSDLLEKWKEPCIVISPHWSLRLGSAVQLLRRWHADPKSLLILEEGVHAELALMPFKPVKMKVLQCSFLSGIQMKKVNPLFETLLPKLILLPESLRSRCPIKESELYKIFYYSKNVTTHIPSLKEKLEAYLANDLASQLQPTIFPEKNIAAARLKGKLLLRKGVYFLDLPDKPLNMSIKPSLHWGNVDPTSLLQVLNEKKIDGSILHYENSDFCVRVTKPAEGLIEVKSNKIMISCEDEICSALICEALKSICNRI</sequence>
<evidence type="ECO:0000256" key="5">
    <source>
        <dbReference type="ARBA" id="ARBA00023242"/>
    </source>
</evidence>
<dbReference type="InterPro" id="IPR001279">
    <property type="entry name" value="Metallo-B-lactamas"/>
</dbReference>
<dbReference type="SMART" id="SM01027">
    <property type="entry name" value="Beta-Casp"/>
    <property type="match status" value="1"/>
</dbReference>
<dbReference type="Proteomes" id="UP000623129">
    <property type="component" value="Unassembled WGS sequence"/>
</dbReference>
<dbReference type="GO" id="GO:0032039">
    <property type="term" value="C:integrator complex"/>
    <property type="evidence" value="ECO:0007669"/>
    <property type="project" value="InterPro"/>
</dbReference>
<organism evidence="7 8">
    <name type="scientific">Carex littledalei</name>
    <dbReference type="NCBI Taxonomy" id="544730"/>
    <lineage>
        <taxon>Eukaryota</taxon>
        <taxon>Viridiplantae</taxon>
        <taxon>Streptophyta</taxon>
        <taxon>Embryophyta</taxon>
        <taxon>Tracheophyta</taxon>
        <taxon>Spermatophyta</taxon>
        <taxon>Magnoliopsida</taxon>
        <taxon>Liliopsida</taxon>
        <taxon>Poales</taxon>
        <taxon>Cyperaceae</taxon>
        <taxon>Cyperoideae</taxon>
        <taxon>Cariceae</taxon>
        <taxon>Carex</taxon>
        <taxon>Carex subgen. Euthyceras</taxon>
    </lineage>
</organism>
<protein>
    <submittedName>
        <fullName evidence="7">Integrator complex subunit 9 isoform X2</fullName>
    </submittedName>
</protein>